<feature type="domain" description="TonB-dependent receptor-like beta-barrel" evidence="11">
    <location>
        <begin position="451"/>
        <end position="832"/>
    </location>
</feature>
<dbReference type="Pfam" id="PF07715">
    <property type="entry name" value="Plug"/>
    <property type="match status" value="1"/>
</dbReference>
<dbReference type="Gene3D" id="2.60.40.1120">
    <property type="entry name" value="Carboxypeptidase-like, regulatory domain"/>
    <property type="match status" value="1"/>
</dbReference>
<dbReference type="InterPro" id="IPR008969">
    <property type="entry name" value="CarboxyPept-like_regulatory"/>
</dbReference>
<protein>
    <submittedName>
        <fullName evidence="13">TonB-dependent receptor</fullName>
    </submittedName>
</protein>
<keyword evidence="13" id="KW-0675">Receptor</keyword>
<dbReference type="InterPro" id="IPR023997">
    <property type="entry name" value="TonB-dep_OMP_SusC/RagA_CS"/>
</dbReference>
<dbReference type="SUPFAM" id="SSF56935">
    <property type="entry name" value="Porins"/>
    <property type="match status" value="1"/>
</dbReference>
<evidence type="ECO:0000256" key="2">
    <source>
        <dbReference type="ARBA" id="ARBA00022448"/>
    </source>
</evidence>
<name>A0A7G5XDB6_9BACT</name>
<dbReference type="Pfam" id="PF13715">
    <property type="entry name" value="CarbopepD_reg_2"/>
    <property type="match status" value="1"/>
</dbReference>
<evidence type="ECO:0000256" key="4">
    <source>
        <dbReference type="ARBA" id="ARBA00022692"/>
    </source>
</evidence>
<dbReference type="Gene3D" id="2.40.170.20">
    <property type="entry name" value="TonB-dependent receptor, beta-barrel domain"/>
    <property type="match status" value="1"/>
</dbReference>
<dbReference type="InterPro" id="IPR012910">
    <property type="entry name" value="Plug_dom"/>
</dbReference>
<evidence type="ECO:0000259" key="12">
    <source>
        <dbReference type="Pfam" id="PF07715"/>
    </source>
</evidence>
<dbReference type="InterPro" id="IPR023996">
    <property type="entry name" value="TonB-dep_OMP_SusC/RagA"/>
</dbReference>
<evidence type="ECO:0000256" key="6">
    <source>
        <dbReference type="ARBA" id="ARBA00023136"/>
    </source>
</evidence>
<feature type="chain" id="PRO_5028884942" evidence="10">
    <location>
        <begin position="22"/>
        <end position="1013"/>
    </location>
</feature>
<reference evidence="14" key="1">
    <citation type="submission" date="2020-08" db="EMBL/GenBank/DDBJ databases">
        <title>Lacibacter sp. S13-6-6 genome sequencing.</title>
        <authorList>
            <person name="Jin L."/>
        </authorList>
    </citation>
    <scope>NUCLEOTIDE SEQUENCE [LARGE SCALE GENOMIC DNA]</scope>
    <source>
        <strain evidence="14">S13-6-6</strain>
    </source>
</reference>
<dbReference type="InterPro" id="IPR039426">
    <property type="entry name" value="TonB-dep_rcpt-like"/>
</dbReference>
<keyword evidence="2 8" id="KW-0813">Transport</keyword>
<keyword evidence="10" id="KW-0732">Signal</keyword>
<evidence type="ECO:0000313" key="14">
    <source>
        <dbReference type="Proteomes" id="UP000515344"/>
    </source>
</evidence>
<sequence length="1013" mass="111529">MKQKLLLFFSLCLLLTLPVLAQNKTIKGTVTDAASNLPLAGVSVVAEGTTVGTTTNESGQFTLQVATTVKKLTITFVNYRTTTVDITEDNLSIRLAAEVKGMDEVVVVGYGTQKKKDLTGSVSTIGAKDVGGRQTVQVSEALQGSISGVSVTRSSGAPGSGASIRIRGITTTGENSPLILVDGVPVNSIDNVNPNDVESISVLKDAASAAIYGSRGAAGVVLVTTKRAKNGQSSLEYNYEYAVQTPTSLPSFVGVQDYMRYFNEQSVNDGASSGPYPQAFINSYLDSNKVSPDRFPNTDWQRATMKYRFAPRERHDLVFTMGTGKLKTKASLGYQNAGAFYDNFNYNRYLVRLNNDLQINDRISVNLDIAYRRTTTKSTVSTPGFGSPVYEGRVLPPIYDDYYSDGRYAPGKDGRNPLAQIYEGGFGKSTQSQLLGRLAINVKPIKDLTLTALISPSFDFDKNKTFAKQIRFTDINDPSRVIFTNLRSTTFLNEGRTENLIMNGQFLANYRKDIGKYHSIEALAGYEENYNYFESISASRDGFPLTTFPYLSVGSQEFRDNSGNASESALRSFFGRVNYSFNDRYFIQGNIRYDKSSRFGKNYRDAMFPSVSAGWVLSEETFLKDVKWLSFLKLRASYGEAGNERIGNYPYQASLAASTALFYQGTAVVPLTGYAQTDFAIEDISWETTSTTDVGIDMTLLNSRLTVTADYFVRRTRDILLISDIPNYVGFNDPYDNLGTIGAKGWEIELGWRDHFGKVNYSVAANLSDAKTEVITISNPGSLGSIVNLKGYEFNSWYGYRSGGIFQNAGEVAASPVFPNTKPGDMKYNDLNKDGSISSDKDREVLGGSLPRYIYGGNIRLDYQNFDFGLVFQGVGKKLSLLPSESIQPFAEAFGNMPSAMVGRLWSVNNSAEQNKAATFPRLSRTSNGNNYLVSDHWLVNGAYFRVKNITLGYSMRQAFLKRAAVQSIRFYAAVNDLFSIHHFPKYIGADPEAANLGYPIVTTIMGGISVRF</sequence>
<dbReference type="Pfam" id="PF00593">
    <property type="entry name" value="TonB_dep_Rec_b-barrel"/>
    <property type="match status" value="1"/>
</dbReference>
<dbReference type="InterPro" id="IPR036942">
    <property type="entry name" value="Beta-barrel_TonB_sf"/>
</dbReference>
<dbReference type="AlphaFoldDB" id="A0A7G5XDB6"/>
<gene>
    <name evidence="13" type="ORF">H4075_15460</name>
</gene>
<dbReference type="PROSITE" id="PS52016">
    <property type="entry name" value="TONB_DEPENDENT_REC_3"/>
    <property type="match status" value="1"/>
</dbReference>
<dbReference type="FunFam" id="2.170.130.10:FF:000008">
    <property type="entry name" value="SusC/RagA family TonB-linked outer membrane protein"/>
    <property type="match status" value="1"/>
</dbReference>
<keyword evidence="7 8" id="KW-0998">Cell outer membrane</keyword>
<proteinExistence type="inferred from homology"/>
<evidence type="ECO:0000256" key="8">
    <source>
        <dbReference type="PROSITE-ProRule" id="PRU01360"/>
    </source>
</evidence>
<comment type="subcellular location">
    <subcellularLocation>
        <location evidence="1 8">Cell outer membrane</location>
        <topology evidence="1 8">Multi-pass membrane protein</topology>
    </subcellularLocation>
</comment>
<organism evidence="13 14">
    <name type="scientific">Lacibacter sediminis</name>
    <dbReference type="NCBI Taxonomy" id="2760713"/>
    <lineage>
        <taxon>Bacteria</taxon>
        <taxon>Pseudomonadati</taxon>
        <taxon>Bacteroidota</taxon>
        <taxon>Chitinophagia</taxon>
        <taxon>Chitinophagales</taxon>
        <taxon>Chitinophagaceae</taxon>
        <taxon>Lacibacter</taxon>
    </lineage>
</organism>
<evidence type="ECO:0000256" key="7">
    <source>
        <dbReference type="ARBA" id="ARBA00023237"/>
    </source>
</evidence>
<keyword evidence="6 8" id="KW-0472">Membrane</keyword>
<feature type="signal peptide" evidence="10">
    <location>
        <begin position="1"/>
        <end position="21"/>
    </location>
</feature>
<dbReference type="NCBIfam" id="TIGR04057">
    <property type="entry name" value="SusC_RagA_signa"/>
    <property type="match status" value="1"/>
</dbReference>
<dbReference type="SUPFAM" id="SSF49464">
    <property type="entry name" value="Carboxypeptidase regulatory domain-like"/>
    <property type="match status" value="1"/>
</dbReference>
<dbReference type="InterPro" id="IPR000531">
    <property type="entry name" value="Beta-barrel_TonB"/>
</dbReference>
<feature type="domain" description="TonB-dependent receptor plug" evidence="12">
    <location>
        <begin position="114"/>
        <end position="220"/>
    </location>
</feature>
<dbReference type="NCBIfam" id="TIGR04056">
    <property type="entry name" value="OMP_RagA_SusC"/>
    <property type="match status" value="1"/>
</dbReference>
<evidence type="ECO:0000313" key="13">
    <source>
        <dbReference type="EMBL" id="QNA43469.1"/>
    </source>
</evidence>
<accession>A0A7G5XDB6</accession>
<evidence type="ECO:0000256" key="10">
    <source>
        <dbReference type="SAM" id="SignalP"/>
    </source>
</evidence>
<keyword evidence="5 9" id="KW-0798">TonB box</keyword>
<dbReference type="KEGG" id="lacs:H4075_15460"/>
<evidence type="ECO:0000256" key="3">
    <source>
        <dbReference type="ARBA" id="ARBA00022452"/>
    </source>
</evidence>
<dbReference type="Proteomes" id="UP000515344">
    <property type="component" value="Chromosome"/>
</dbReference>
<evidence type="ECO:0000256" key="1">
    <source>
        <dbReference type="ARBA" id="ARBA00004571"/>
    </source>
</evidence>
<dbReference type="InterPro" id="IPR037066">
    <property type="entry name" value="Plug_dom_sf"/>
</dbReference>
<dbReference type="Gene3D" id="2.170.130.10">
    <property type="entry name" value="TonB-dependent receptor, plug domain"/>
    <property type="match status" value="1"/>
</dbReference>
<evidence type="ECO:0000256" key="9">
    <source>
        <dbReference type="RuleBase" id="RU003357"/>
    </source>
</evidence>
<keyword evidence="14" id="KW-1185">Reference proteome</keyword>
<dbReference type="GO" id="GO:0009279">
    <property type="term" value="C:cell outer membrane"/>
    <property type="evidence" value="ECO:0007669"/>
    <property type="project" value="UniProtKB-SubCell"/>
</dbReference>
<evidence type="ECO:0000256" key="5">
    <source>
        <dbReference type="ARBA" id="ARBA00023077"/>
    </source>
</evidence>
<keyword evidence="4 8" id="KW-0812">Transmembrane</keyword>
<comment type="similarity">
    <text evidence="8 9">Belongs to the TonB-dependent receptor family.</text>
</comment>
<dbReference type="RefSeq" id="WP_182801734.1">
    <property type="nucleotide sequence ID" value="NZ_CP060007.1"/>
</dbReference>
<dbReference type="EMBL" id="CP060007">
    <property type="protein sequence ID" value="QNA43469.1"/>
    <property type="molecule type" value="Genomic_DNA"/>
</dbReference>
<evidence type="ECO:0000259" key="11">
    <source>
        <dbReference type="Pfam" id="PF00593"/>
    </source>
</evidence>
<keyword evidence="3 8" id="KW-1134">Transmembrane beta strand</keyword>